<dbReference type="CDD" id="cd00085">
    <property type="entry name" value="HNHc"/>
    <property type="match status" value="1"/>
</dbReference>
<dbReference type="InterPro" id="IPR000477">
    <property type="entry name" value="RT_dom"/>
</dbReference>
<reference evidence="2 3" key="1">
    <citation type="submission" date="2024-09" db="EMBL/GenBank/DDBJ databases">
        <authorList>
            <person name="Sun Q."/>
            <person name="Mori K."/>
        </authorList>
    </citation>
    <scope>NUCLEOTIDE SEQUENCE [LARGE SCALE GENOMIC DNA]</scope>
    <source>
        <strain evidence="2 3">CGMCC 1.9126</strain>
    </source>
</reference>
<gene>
    <name evidence="2" type="ORF">ACFFHF_17225</name>
</gene>
<feature type="domain" description="Reverse transcriptase" evidence="1">
    <location>
        <begin position="74"/>
        <end position="334"/>
    </location>
</feature>
<keyword evidence="3" id="KW-1185">Reference proteome</keyword>
<dbReference type="CDD" id="cd01651">
    <property type="entry name" value="RT_G2_intron"/>
    <property type="match status" value="1"/>
</dbReference>
<accession>A0ABV6KUE2</accession>
<evidence type="ECO:0000313" key="2">
    <source>
        <dbReference type="EMBL" id="MFC0476948.1"/>
    </source>
</evidence>
<dbReference type="SMART" id="SM00507">
    <property type="entry name" value="HNHc"/>
    <property type="match status" value="1"/>
</dbReference>
<protein>
    <submittedName>
        <fullName evidence="2">Reverse transcriptase domain-containing protein</fullName>
    </submittedName>
</protein>
<dbReference type="Pfam" id="PF00078">
    <property type="entry name" value="RVT_1"/>
    <property type="match status" value="1"/>
</dbReference>
<dbReference type="SUPFAM" id="SSF56672">
    <property type="entry name" value="DNA/RNA polymerases"/>
    <property type="match status" value="1"/>
</dbReference>
<evidence type="ECO:0000259" key="1">
    <source>
        <dbReference type="PROSITE" id="PS50878"/>
    </source>
</evidence>
<sequence>MALNNIYYVDMKQRFIDYQKEIPIDLLSECISEGNVNLAFRKLSESSGKYSLGADGTNIDTINDANLNTLDLCEIVRERIINKIVNPVRRTYISKENGSKRPLGIGSIWDKLTQMCIKLVLEPIFENQFVPSSYGFREQVSTHNALAKVKFFTNGTAKHHFIVNIDLKDYFGTLDPKIMRRELYAGGIKDKYILNYIFRLIRCGYIEEDMFYHTDTGAPQGSILGPLLSNIYLHRTDIWVREQYENWHDKSVKKFHNVDNKGQNFKKTNLKRGVHVRYADDMLILCPSLEHAKRWYHALARKLEIGLKLTVNHEKSSIIDISKGETFRYLGYEFYYSKKHRTSSQQLDKKRMAKIVSEAKRRLRELRKYPKLQNVLNWNAFVRGTHNYFKGMTNFSISFSKIHWRINRLFRHVMKCIAKFTDTKKSEEEKHNNAQRKWIDMQGYKTWGRNGWWVIARTPVLELGWANWDKTLIGHLRQKVNRTNPYDYGEKAHKPGVSLNEIAYLVNTSNYIGSYSMRYRNYRVSLYSSLHGVGYLTGEKVDVANYHCHHVLPKSKGGSDAFNNLVILTADEHRILHSKNYIQLLSLCKQSKKYIKRANFLIEQVHGVMICNK</sequence>
<dbReference type="RefSeq" id="WP_377058690.1">
    <property type="nucleotide sequence ID" value="NZ_JBHLUU010000114.1"/>
</dbReference>
<dbReference type="InterPro" id="IPR003615">
    <property type="entry name" value="HNH_nuc"/>
</dbReference>
<comment type="caution">
    <text evidence="2">The sequence shown here is derived from an EMBL/GenBank/DDBJ whole genome shotgun (WGS) entry which is preliminary data.</text>
</comment>
<dbReference type="PANTHER" id="PTHR34047">
    <property type="entry name" value="NUCLEAR INTRON MATURASE 1, MITOCHONDRIAL-RELATED"/>
    <property type="match status" value="1"/>
</dbReference>
<keyword evidence="2" id="KW-0695">RNA-directed DNA polymerase</keyword>
<organism evidence="2 3">
    <name type="scientific">Robertmurraya beringensis</name>
    <dbReference type="NCBI Taxonomy" id="641660"/>
    <lineage>
        <taxon>Bacteria</taxon>
        <taxon>Bacillati</taxon>
        <taxon>Bacillota</taxon>
        <taxon>Bacilli</taxon>
        <taxon>Bacillales</taxon>
        <taxon>Bacillaceae</taxon>
        <taxon>Robertmurraya</taxon>
    </lineage>
</organism>
<dbReference type="InterPro" id="IPR051083">
    <property type="entry name" value="GrpII_Intron_Splice-Mob/Def"/>
</dbReference>
<dbReference type="InterPro" id="IPR043502">
    <property type="entry name" value="DNA/RNA_pol_sf"/>
</dbReference>
<evidence type="ECO:0000313" key="3">
    <source>
        <dbReference type="Proteomes" id="UP001589738"/>
    </source>
</evidence>
<dbReference type="GO" id="GO:0003964">
    <property type="term" value="F:RNA-directed DNA polymerase activity"/>
    <property type="evidence" value="ECO:0007669"/>
    <property type="project" value="UniProtKB-KW"/>
</dbReference>
<dbReference type="EMBL" id="JBHLUU010000114">
    <property type="protein sequence ID" value="MFC0476948.1"/>
    <property type="molecule type" value="Genomic_DNA"/>
</dbReference>
<proteinExistence type="predicted"/>
<keyword evidence="2" id="KW-0808">Transferase</keyword>
<dbReference type="PROSITE" id="PS50878">
    <property type="entry name" value="RT_POL"/>
    <property type="match status" value="1"/>
</dbReference>
<name>A0ABV6KUE2_9BACI</name>
<keyword evidence="2" id="KW-0548">Nucleotidyltransferase</keyword>
<dbReference type="PANTHER" id="PTHR34047:SF8">
    <property type="entry name" value="PROTEIN YKFC"/>
    <property type="match status" value="1"/>
</dbReference>
<dbReference type="Proteomes" id="UP001589738">
    <property type="component" value="Unassembled WGS sequence"/>
</dbReference>
<dbReference type="Gene3D" id="1.10.30.50">
    <property type="match status" value="1"/>
</dbReference>